<dbReference type="KEGG" id="eme:CEM_175"/>
<feature type="domain" description="Proline dehydrogenase" evidence="6">
    <location>
        <begin position="189"/>
        <end position="487"/>
    </location>
</feature>
<dbReference type="Pfam" id="PF00171">
    <property type="entry name" value="Aldedh"/>
    <property type="match status" value="1"/>
</dbReference>
<reference evidence="9" key="1">
    <citation type="submission" date="2014-07" db="EMBL/GenBank/DDBJ databases">
        <authorList>
            <person name="Santos-Garcia D."/>
        </authorList>
    </citation>
    <scope>NUCLEOTIDE SEQUENCE [LARGE SCALE GENOMIC DNA]</scope>
</reference>
<dbReference type="HOGENOM" id="CLU_005682_1_0_6"/>
<dbReference type="Pfam" id="PF14850">
    <property type="entry name" value="Pro_dh-DNA_bdg"/>
    <property type="match status" value="1"/>
</dbReference>
<dbReference type="InterPro" id="IPR002872">
    <property type="entry name" value="Proline_DH_dom"/>
</dbReference>
<dbReference type="GO" id="GO:0010133">
    <property type="term" value="P:L-proline catabolic process to L-glutamate"/>
    <property type="evidence" value="ECO:0007669"/>
    <property type="project" value="UniProtKB-UniRule"/>
</dbReference>
<comment type="pathway">
    <text evidence="3">Amino-acid degradation; L-proline degradation into L-glutamate; L-glutamate from L-proline: step 1/2.</text>
</comment>
<dbReference type="Gene3D" id="1.20.5.460">
    <property type="entry name" value="Single helix bin"/>
    <property type="match status" value="1"/>
</dbReference>
<comment type="catalytic activity">
    <reaction evidence="3">
        <text>L-glutamate 5-semialdehyde + NAD(+) + H2O = L-glutamate + NADH + 2 H(+)</text>
        <dbReference type="Rhea" id="RHEA:30235"/>
        <dbReference type="ChEBI" id="CHEBI:15377"/>
        <dbReference type="ChEBI" id="CHEBI:15378"/>
        <dbReference type="ChEBI" id="CHEBI:29985"/>
        <dbReference type="ChEBI" id="CHEBI:57540"/>
        <dbReference type="ChEBI" id="CHEBI:57945"/>
        <dbReference type="ChEBI" id="CHEBI:58066"/>
        <dbReference type="EC" id="1.2.1.88"/>
    </reaction>
</comment>
<dbReference type="AlphaFoldDB" id="A0A078KEK7"/>
<keyword evidence="3" id="KW-0238">DNA-binding</keyword>
<dbReference type="GO" id="GO:0004657">
    <property type="term" value="F:proline dehydrogenase activity"/>
    <property type="evidence" value="ECO:0007669"/>
    <property type="project" value="UniProtKB-UniRule"/>
</dbReference>
<dbReference type="SUPFAM" id="SSF51730">
    <property type="entry name" value="FAD-linked oxidoreductase"/>
    <property type="match status" value="1"/>
</dbReference>
<dbReference type="STRING" id="1495769.CEM_175"/>
<dbReference type="InterPro" id="IPR024089">
    <property type="entry name" value="PRODH_PutA_dom_I/II"/>
</dbReference>
<dbReference type="EMBL" id="LM655252">
    <property type="protein sequence ID" value="CDZ16442.1"/>
    <property type="molecule type" value="Genomic_DNA"/>
</dbReference>
<comment type="cofactor">
    <cofactor evidence="3">
        <name>FAD</name>
        <dbReference type="ChEBI" id="CHEBI:57692"/>
    </cofactor>
</comment>
<dbReference type="PIRSF" id="PIRSF000197">
    <property type="entry name" value="Bifunct_PutA"/>
    <property type="match status" value="1"/>
</dbReference>
<dbReference type="InterPro" id="IPR005933">
    <property type="entry name" value="PutA_C"/>
</dbReference>
<dbReference type="InterPro" id="IPR025703">
    <property type="entry name" value="Bifunct_PutA"/>
</dbReference>
<keyword evidence="3" id="KW-0804">Transcription</keyword>
<dbReference type="Gene3D" id="3.40.605.10">
    <property type="entry name" value="Aldehyde Dehydrogenase, Chain A, domain 1"/>
    <property type="match status" value="1"/>
</dbReference>
<dbReference type="GO" id="GO:0009898">
    <property type="term" value="C:cytoplasmic side of plasma membrane"/>
    <property type="evidence" value="ECO:0007669"/>
    <property type="project" value="TreeGrafter"/>
</dbReference>
<comment type="similarity">
    <text evidence="3">In the C-terminal section; belongs to the aldehyde dehydrogenase family.</text>
</comment>
<comment type="pathway">
    <text evidence="3">Amino-acid degradation; L-proline degradation into L-glutamate; L-glutamate from L-proline: step 2/2.</text>
</comment>
<feature type="active site" evidence="4">
    <location>
        <position position="808"/>
    </location>
</feature>
<dbReference type="UniPathway" id="UPA00261">
    <property type="reaction ID" value="UER00373"/>
</dbReference>
<keyword evidence="3" id="KW-0285">Flavoprotein</keyword>
<dbReference type="InterPro" id="IPR016162">
    <property type="entry name" value="Ald_DH_N"/>
</dbReference>
<accession>A0A078KEK7</accession>
<keyword evidence="9" id="KW-1185">Reference proteome</keyword>
<proteinExistence type="inferred from homology"/>
<dbReference type="InterPro" id="IPR050485">
    <property type="entry name" value="Proline_metab_enzyme"/>
</dbReference>
<dbReference type="PANTHER" id="PTHR42862">
    <property type="entry name" value="DELTA-1-PYRROLINE-5-CARBOXYLATE DEHYDROGENASE 1, ISOFORM A-RELATED"/>
    <property type="match status" value="1"/>
</dbReference>
<gene>
    <name evidence="8" type="primary">putA</name>
    <name evidence="8" type="ORF">CEM_175</name>
</gene>
<dbReference type="InterPro" id="IPR029041">
    <property type="entry name" value="FAD-linked_oxidoreductase-like"/>
</dbReference>
<dbReference type="InterPro" id="IPR015590">
    <property type="entry name" value="Aldehyde_DH_dom"/>
</dbReference>
<sequence>MSIILNKKYNLNELMQKLSEHYIISENEYVKKLISMIDISHKNINIINAKTYELICNVRNTHYASDAIDELLQEYKLDTYEGIQLMCIAEALLRIPDNATADAFIKDKLCVADWKSHLGNSKSWLVNAATWGLFITGRVVYKFKYDHPITFIISIVNKIGEYLVRKAMKQAIKIIGWQFVQGRDINEALNRSQSLFKKGYTYSYDMLGEAALTINDAERYFNNYVCAIRSVGKYSKLIYNNIPDPSISIKLSALHPRYNFANRNRVIVELVATFIEIVKIAREHNVSITIDAEEADRLELSLEVFYEVYISEICKYWGGLGIVVQAYSKRALPTLHWLTQLSNLYDTPIPVRLVKGAYWDAEIKYSQQLGLEGYPVFTIKACTDISYIACVTYMLSKNTLGKIFPQFATHNAHTISTIINIAEYSNRTFEFQRLHGMGEALYDIVLTKSPVGTYCRIYAPVGTNKDLLPYLVRRLLENGANSSFVHQLFDPNVSVESISVHPFEILKKKKQYTNENIPIPQLNYNGRITAHGINTNISSQYNALIIQINHFIYKQWEAMPLLGNKNKINKDARMVMVRNSLDYYKFIGKVYFSSKEQIINAIDIAYNAFPRWNRTSVKERINIIERFADALEANMPELIAICALEAGKHIVDGIADIREAIDFCRYYAIIARELLINKTPLPGPTGEINFLSLEGKGVFATISPCNFPVAIFCGQIVAAALTGNTVIAKPAEQTSIIAYRSIQLLYESGMPRDVVQLLLGDGYSIGKLLTSDTRIIGIAFTGSNENANLINSAIALRNNAHLTTIIAETGGINAMIVDSTALLEKVVIDVIESAFRSCSSLRILYLQEEIYTKIITLIKGAMHELIVGDPTQINTDVGPVININVRDNLLKYIENRKIKGELIFETPFIDNKRSALIAPVAIIFKGLTSIKLDNFGPILHIATFKYNDIDSLISSINENGYGITFGIHSRNEKLTQYIVDRIQVGNIYVNRNLIGAFGVRKSSGPKAGGHNYLLRFVNEKKYSN</sequence>
<evidence type="ECO:0000259" key="5">
    <source>
        <dbReference type="Pfam" id="PF00171"/>
    </source>
</evidence>
<evidence type="ECO:0000256" key="4">
    <source>
        <dbReference type="PIRSR" id="PIRSR000197-1"/>
    </source>
</evidence>
<evidence type="ECO:0000259" key="6">
    <source>
        <dbReference type="Pfam" id="PF01619"/>
    </source>
</evidence>
<dbReference type="Proteomes" id="UP000032420">
    <property type="component" value="Chromosome I"/>
</dbReference>
<protein>
    <recommendedName>
        <fullName evidence="3">Bifunctional protein PutA</fullName>
    </recommendedName>
    <domain>
        <recommendedName>
            <fullName evidence="3">Proline dehydrogenase</fullName>
            <ecNumber evidence="3">1.5.5.2</ecNumber>
        </recommendedName>
        <alternativeName>
            <fullName evidence="3">Proline oxidase</fullName>
        </alternativeName>
    </domain>
    <domain>
        <recommendedName>
            <fullName evidence="3">Delta-1-pyrroline-5-carboxylate dehydrogenase</fullName>
            <shortName evidence="3">P5C dehydrogenase</shortName>
            <ecNumber evidence="3">1.2.1.88</ecNumber>
        </recommendedName>
        <alternativeName>
            <fullName evidence="3">L-glutamate gamma-semialdehyde dehydrogenase</fullName>
        </alternativeName>
    </domain>
</protein>
<evidence type="ECO:0000313" key="8">
    <source>
        <dbReference type="EMBL" id="CDZ16442.1"/>
    </source>
</evidence>
<name>A0A078KEK7_9GAMM</name>
<feature type="active site" evidence="4">
    <location>
        <position position="838"/>
    </location>
</feature>
<evidence type="ECO:0000256" key="3">
    <source>
        <dbReference type="PIRNR" id="PIRNR000197"/>
    </source>
</evidence>
<dbReference type="Gene3D" id="3.20.20.220">
    <property type="match status" value="1"/>
</dbReference>
<keyword evidence="2 3" id="KW-0520">NAD</keyword>
<comment type="catalytic activity">
    <reaction evidence="3">
        <text>L-proline + a quinone = (S)-1-pyrroline-5-carboxylate + a quinol + H(+)</text>
        <dbReference type="Rhea" id="RHEA:23784"/>
        <dbReference type="ChEBI" id="CHEBI:15378"/>
        <dbReference type="ChEBI" id="CHEBI:17388"/>
        <dbReference type="ChEBI" id="CHEBI:24646"/>
        <dbReference type="ChEBI" id="CHEBI:60039"/>
        <dbReference type="ChEBI" id="CHEBI:132124"/>
        <dbReference type="EC" id="1.5.5.2"/>
    </reaction>
</comment>
<feature type="domain" description="Aldehyde dehydrogenase" evidence="5">
    <location>
        <begin position="585"/>
        <end position="1020"/>
    </location>
</feature>
<dbReference type="PATRIC" id="fig|1495769.3.peg.165"/>
<dbReference type="InterPro" id="IPR016163">
    <property type="entry name" value="Ald_DH_C"/>
</dbReference>
<dbReference type="SUPFAM" id="SSF81935">
    <property type="entry name" value="N-terminal domain of bifunctional PutA protein"/>
    <property type="match status" value="1"/>
</dbReference>
<dbReference type="EC" id="1.5.5.2" evidence="3"/>
<dbReference type="GO" id="GO:0003700">
    <property type="term" value="F:DNA-binding transcription factor activity"/>
    <property type="evidence" value="ECO:0007669"/>
    <property type="project" value="InterPro"/>
</dbReference>
<dbReference type="Gene3D" id="3.40.309.10">
    <property type="entry name" value="Aldehyde Dehydrogenase, Chain A, domain 2"/>
    <property type="match status" value="1"/>
</dbReference>
<comment type="function">
    <text evidence="3">Oxidizes proline to glutamate for use as a carbon and nitrogen source.</text>
</comment>
<evidence type="ECO:0000256" key="1">
    <source>
        <dbReference type="ARBA" id="ARBA00023002"/>
    </source>
</evidence>
<evidence type="ECO:0000256" key="2">
    <source>
        <dbReference type="ARBA" id="ARBA00023027"/>
    </source>
</evidence>
<dbReference type="InterPro" id="IPR024082">
    <property type="entry name" value="PRODH_PutA_dom_II"/>
</dbReference>
<dbReference type="GO" id="GO:0003842">
    <property type="term" value="F:L-glutamate gamma-semialdehyde dehydrogenase activity"/>
    <property type="evidence" value="ECO:0007669"/>
    <property type="project" value="UniProtKB-UniRule"/>
</dbReference>
<keyword evidence="1 3" id="KW-0560">Oxidoreductase</keyword>
<comment type="similarity">
    <text evidence="3">In the N-terminal section; belongs to the proline dehydrogenase family.</text>
</comment>
<keyword evidence="3" id="KW-0805">Transcription regulation</keyword>
<evidence type="ECO:0000313" key="9">
    <source>
        <dbReference type="Proteomes" id="UP000032420"/>
    </source>
</evidence>
<dbReference type="GO" id="GO:0003677">
    <property type="term" value="F:DNA binding"/>
    <property type="evidence" value="ECO:0007669"/>
    <property type="project" value="UniProtKB-KW"/>
</dbReference>
<dbReference type="InterPro" id="IPR016161">
    <property type="entry name" value="Ald_DH/histidinol_DH"/>
</dbReference>
<dbReference type="NCBIfam" id="NF008869">
    <property type="entry name" value="PRK11904.1"/>
    <property type="match status" value="1"/>
</dbReference>
<evidence type="ECO:0000259" key="7">
    <source>
        <dbReference type="Pfam" id="PF14850"/>
    </source>
</evidence>
<keyword evidence="3" id="KW-0274">FAD</keyword>
<keyword evidence="3" id="KW-0642">Proline metabolism</keyword>
<dbReference type="NCBIfam" id="TIGR01238">
    <property type="entry name" value="D1pyr5carbox3"/>
    <property type="match status" value="1"/>
</dbReference>
<dbReference type="Pfam" id="PF01619">
    <property type="entry name" value="Pro_dh"/>
    <property type="match status" value="1"/>
</dbReference>
<keyword evidence="3" id="KW-0678">Repressor</keyword>
<feature type="domain" description="Proline dehydrogenase PutA" evidence="7">
    <location>
        <begin position="68"/>
        <end position="179"/>
    </location>
</feature>
<dbReference type="EC" id="1.2.1.88" evidence="3"/>
<organism evidence="8 9">
    <name type="scientific">Candidatus Johnevansia muelleri</name>
    <dbReference type="NCBI Taxonomy" id="1495769"/>
    <lineage>
        <taxon>Bacteria</taxon>
        <taxon>Pseudomonadati</taxon>
        <taxon>Pseudomonadota</taxon>
        <taxon>Gammaproteobacteria</taxon>
        <taxon>Candidatus Johnevansiales</taxon>
        <taxon>Candidatus Johnevansiaceae</taxon>
        <taxon>Candidatus Johnevansia</taxon>
    </lineage>
</organism>
<dbReference type="OrthoDB" id="9812625at2"/>
<dbReference type="PANTHER" id="PTHR42862:SF1">
    <property type="entry name" value="DELTA-1-PYRROLINE-5-CARBOXYLATE DEHYDROGENASE 2, ISOFORM A-RELATED"/>
    <property type="match status" value="1"/>
</dbReference>
<dbReference type="SUPFAM" id="SSF53720">
    <property type="entry name" value="ALDH-like"/>
    <property type="match status" value="1"/>
</dbReference>